<dbReference type="EMBL" id="LAZR01049501">
    <property type="protein sequence ID" value="KKK89500.1"/>
    <property type="molecule type" value="Genomic_DNA"/>
</dbReference>
<comment type="caution">
    <text evidence="1">The sequence shown here is derived from an EMBL/GenBank/DDBJ whole genome shotgun (WGS) entry which is preliminary data.</text>
</comment>
<feature type="non-terminal residue" evidence="1">
    <location>
        <position position="1"/>
    </location>
</feature>
<dbReference type="AlphaFoldDB" id="A0A0F8ZU49"/>
<gene>
    <name evidence="1" type="ORF">LCGC14_2732500</name>
</gene>
<evidence type="ECO:0000313" key="1">
    <source>
        <dbReference type="EMBL" id="KKK89500.1"/>
    </source>
</evidence>
<name>A0A0F8ZU49_9ZZZZ</name>
<proteinExistence type="predicted"/>
<organism evidence="1">
    <name type="scientific">marine sediment metagenome</name>
    <dbReference type="NCBI Taxonomy" id="412755"/>
    <lineage>
        <taxon>unclassified sequences</taxon>
        <taxon>metagenomes</taxon>
        <taxon>ecological metagenomes</taxon>
    </lineage>
</organism>
<protein>
    <submittedName>
        <fullName evidence="1">Uncharacterized protein</fullName>
    </submittedName>
</protein>
<sequence>VEVWDYPDGSSGQLPPIGLDTLFKFAVPKLDFWLASKEKTQRVGVQVQYLGKQSGLIFGETLALALF</sequence>
<accession>A0A0F8ZU49</accession>
<reference evidence="1" key="1">
    <citation type="journal article" date="2015" name="Nature">
        <title>Complex archaea that bridge the gap between prokaryotes and eukaryotes.</title>
        <authorList>
            <person name="Spang A."/>
            <person name="Saw J.H."/>
            <person name="Jorgensen S.L."/>
            <person name="Zaremba-Niedzwiedzka K."/>
            <person name="Martijn J."/>
            <person name="Lind A.E."/>
            <person name="van Eijk R."/>
            <person name="Schleper C."/>
            <person name="Guy L."/>
            <person name="Ettema T.J."/>
        </authorList>
    </citation>
    <scope>NUCLEOTIDE SEQUENCE</scope>
</reference>